<reference evidence="3" key="1">
    <citation type="journal article" date="2019" name="Int. J. Syst. Evol. Microbiol.">
        <title>The Global Catalogue of Microorganisms (GCM) 10K type strain sequencing project: providing services to taxonomists for standard genome sequencing and annotation.</title>
        <authorList>
            <consortium name="The Broad Institute Genomics Platform"/>
            <consortium name="The Broad Institute Genome Sequencing Center for Infectious Disease"/>
            <person name="Wu L."/>
            <person name="Ma J."/>
        </authorList>
    </citation>
    <scope>NUCLEOTIDE SEQUENCE [LARGE SCALE GENOMIC DNA]</scope>
    <source>
        <strain evidence="3">JCM 4816</strain>
    </source>
</reference>
<evidence type="ECO:0008006" key="4">
    <source>
        <dbReference type="Google" id="ProtNLM"/>
    </source>
</evidence>
<dbReference type="InterPro" id="IPR006530">
    <property type="entry name" value="YD"/>
</dbReference>
<feature type="compositionally biased region" description="Polar residues" evidence="1">
    <location>
        <begin position="239"/>
        <end position="257"/>
    </location>
</feature>
<dbReference type="Pfam" id="PF05593">
    <property type="entry name" value="RHS_repeat"/>
    <property type="match status" value="2"/>
</dbReference>
<accession>A0ABP6TUL0</accession>
<gene>
    <name evidence="2" type="ORF">GCM10019016_058700</name>
</gene>
<proteinExistence type="predicted"/>
<dbReference type="NCBIfam" id="TIGR01643">
    <property type="entry name" value="YD_repeat_2x"/>
    <property type="match status" value="2"/>
</dbReference>
<dbReference type="InterPro" id="IPR031325">
    <property type="entry name" value="RHS_repeat"/>
</dbReference>
<protein>
    <recommendedName>
        <fullName evidence="4">RHS repeat protein</fullName>
    </recommendedName>
</protein>
<comment type="caution">
    <text evidence="2">The sequence shown here is derived from an EMBL/GenBank/DDBJ whole genome shotgun (WGS) entry which is preliminary data.</text>
</comment>
<dbReference type="Proteomes" id="UP001501455">
    <property type="component" value="Unassembled WGS sequence"/>
</dbReference>
<feature type="region of interest" description="Disordered" evidence="1">
    <location>
        <begin position="1"/>
        <end position="28"/>
    </location>
</feature>
<name>A0ABP6TUL0_9ACTN</name>
<feature type="region of interest" description="Disordered" evidence="1">
    <location>
        <begin position="224"/>
        <end position="263"/>
    </location>
</feature>
<dbReference type="Gene3D" id="2.180.10.10">
    <property type="entry name" value="RHS repeat-associated core"/>
    <property type="match status" value="1"/>
</dbReference>
<evidence type="ECO:0000313" key="2">
    <source>
        <dbReference type="EMBL" id="GAA3498767.1"/>
    </source>
</evidence>
<keyword evidence="3" id="KW-1185">Reference proteome</keyword>
<dbReference type="EMBL" id="BAAAXF010000039">
    <property type="protein sequence ID" value="GAA3498767.1"/>
    <property type="molecule type" value="Genomic_DNA"/>
</dbReference>
<evidence type="ECO:0000256" key="1">
    <source>
        <dbReference type="SAM" id="MobiDB-lite"/>
    </source>
</evidence>
<organism evidence="2 3">
    <name type="scientific">Streptomyces prasinosporus</name>
    <dbReference type="NCBI Taxonomy" id="68256"/>
    <lineage>
        <taxon>Bacteria</taxon>
        <taxon>Bacillati</taxon>
        <taxon>Actinomycetota</taxon>
        <taxon>Actinomycetes</taxon>
        <taxon>Kitasatosporales</taxon>
        <taxon>Streptomycetaceae</taxon>
        <taxon>Streptomyces</taxon>
        <taxon>Streptomyces albogriseolus group</taxon>
    </lineage>
</organism>
<feature type="region of interest" description="Disordered" evidence="1">
    <location>
        <begin position="190"/>
        <end position="211"/>
    </location>
</feature>
<evidence type="ECO:0000313" key="3">
    <source>
        <dbReference type="Proteomes" id="UP001501455"/>
    </source>
</evidence>
<sequence>MGAPGGTDAVGASPRDPGARAWKPADGSADGVRCPRALLAGPVPTASQVQPMAMRGCAPGWIHVMIRSMAARGTDTQPAVAPEPLTWRKIPAPRPGVAGRRSKLMTRALAHRVGQLTRCSYEYQTRADGYAADLFRKTSPEGRAWQFGYDAFGNLTTLTDPKGVATTTAGDYTTSYAYDSYGQLTKSTDANGNPTTYSGFGPTGCPTTITDEDQRDDVRVRRAPPLAPPAEQAVPARTSPPTRSGTMRRSIATSTPCARTRRRVPSAGLCPAAGNFLRSQPWTR</sequence>